<dbReference type="RefSeq" id="WP_345000437.1">
    <property type="nucleotide sequence ID" value="NZ_BAABFR010000111.1"/>
</dbReference>
<protein>
    <submittedName>
        <fullName evidence="2">Uncharacterized protein</fullName>
    </submittedName>
</protein>
<keyword evidence="3" id="KW-1185">Reference proteome</keyword>
<proteinExistence type="predicted"/>
<gene>
    <name evidence="2" type="ORF">GCM10023147_45360</name>
</gene>
<feature type="chain" id="PRO_5046414608" evidence="1">
    <location>
        <begin position="31"/>
        <end position="122"/>
    </location>
</feature>
<keyword evidence="1" id="KW-0732">Signal</keyword>
<dbReference type="EMBL" id="BAABFR010000111">
    <property type="protein sequence ID" value="GAA4403635.1"/>
    <property type="molecule type" value="Genomic_DNA"/>
</dbReference>
<name>A0ABP8KBA1_9ACTN</name>
<organism evidence="2 3">
    <name type="scientific">Tsukamurella soli</name>
    <dbReference type="NCBI Taxonomy" id="644556"/>
    <lineage>
        <taxon>Bacteria</taxon>
        <taxon>Bacillati</taxon>
        <taxon>Actinomycetota</taxon>
        <taxon>Actinomycetes</taxon>
        <taxon>Mycobacteriales</taxon>
        <taxon>Tsukamurellaceae</taxon>
        <taxon>Tsukamurella</taxon>
    </lineage>
</organism>
<evidence type="ECO:0000313" key="3">
    <source>
        <dbReference type="Proteomes" id="UP001500635"/>
    </source>
</evidence>
<feature type="signal peptide" evidence="1">
    <location>
        <begin position="1"/>
        <end position="30"/>
    </location>
</feature>
<evidence type="ECO:0000313" key="2">
    <source>
        <dbReference type="EMBL" id="GAA4403635.1"/>
    </source>
</evidence>
<comment type="caution">
    <text evidence="2">The sequence shown here is derived from an EMBL/GenBank/DDBJ whole genome shotgun (WGS) entry which is preliminary data.</text>
</comment>
<sequence length="122" mass="12688">MRARIAAVLAAATPLVVFGTGVFGAGTAYAAPTCDRGQTLIRSIDTVSAGVAICQWQGDGRLEYHGMAKSSGNIIDLPASSRSGPRGTVYYAINNGYEYDVYPDGLTILNPDGSVMSSEPAL</sequence>
<accession>A0ABP8KBA1</accession>
<evidence type="ECO:0000256" key="1">
    <source>
        <dbReference type="SAM" id="SignalP"/>
    </source>
</evidence>
<reference evidence="3" key="1">
    <citation type="journal article" date="2019" name="Int. J. Syst. Evol. Microbiol.">
        <title>The Global Catalogue of Microorganisms (GCM) 10K type strain sequencing project: providing services to taxonomists for standard genome sequencing and annotation.</title>
        <authorList>
            <consortium name="The Broad Institute Genomics Platform"/>
            <consortium name="The Broad Institute Genome Sequencing Center for Infectious Disease"/>
            <person name="Wu L."/>
            <person name="Ma J."/>
        </authorList>
    </citation>
    <scope>NUCLEOTIDE SEQUENCE [LARGE SCALE GENOMIC DNA]</scope>
    <source>
        <strain evidence="3">JCM 17688</strain>
    </source>
</reference>
<dbReference type="Proteomes" id="UP001500635">
    <property type="component" value="Unassembled WGS sequence"/>
</dbReference>